<dbReference type="EMBL" id="LFIV01000057">
    <property type="protein sequence ID" value="KZL72489.1"/>
    <property type="molecule type" value="Genomic_DNA"/>
</dbReference>
<reference evidence="2 3" key="1">
    <citation type="submission" date="2015-06" db="EMBL/GenBank/DDBJ databases">
        <title>Survival trade-offs in plant roots during colonization by closely related pathogenic and mutualistic fungi.</title>
        <authorList>
            <person name="Hacquard S."/>
            <person name="Kracher B."/>
            <person name="Hiruma K."/>
            <person name="Weinman A."/>
            <person name="Muench P."/>
            <person name="Garrido Oter R."/>
            <person name="Ver Loren van Themaat E."/>
            <person name="Dallerey J.-F."/>
            <person name="Damm U."/>
            <person name="Henrissat B."/>
            <person name="Lespinet O."/>
            <person name="Thon M."/>
            <person name="Kemen E."/>
            <person name="McHardy A.C."/>
            <person name="Schulze-Lefert P."/>
            <person name="O'Connell R.J."/>
        </authorList>
    </citation>
    <scope>NUCLEOTIDE SEQUENCE [LARGE SCALE GENOMIC DNA]</scope>
    <source>
        <strain evidence="2 3">0861</strain>
    </source>
</reference>
<comment type="caution">
    <text evidence="2">The sequence shown here is derived from an EMBL/GenBank/DDBJ whole genome shotgun (WGS) entry which is preliminary data.</text>
</comment>
<dbReference type="Proteomes" id="UP000076552">
    <property type="component" value="Unassembled WGS sequence"/>
</dbReference>
<protein>
    <submittedName>
        <fullName evidence="2">Uncharacterized protein</fullName>
    </submittedName>
</protein>
<dbReference type="AlphaFoldDB" id="A0A166TU30"/>
<gene>
    <name evidence="2" type="ORF">CT0861_01335</name>
</gene>
<organism evidence="2 3">
    <name type="scientific">Colletotrichum tofieldiae</name>
    <dbReference type="NCBI Taxonomy" id="708197"/>
    <lineage>
        <taxon>Eukaryota</taxon>
        <taxon>Fungi</taxon>
        <taxon>Dikarya</taxon>
        <taxon>Ascomycota</taxon>
        <taxon>Pezizomycotina</taxon>
        <taxon>Sordariomycetes</taxon>
        <taxon>Hypocreomycetidae</taxon>
        <taxon>Glomerellales</taxon>
        <taxon>Glomerellaceae</taxon>
        <taxon>Colletotrichum</taxon>
        <taxon>Colletotrichum spaethianum species complex</taxon>
    </lineage>
</organism>
<name>A0A166TU30_9PEZI</name>
<evidence type="ECO:0000256" key="1">
    <source>
        <dbReference type="SAM" id="MobiDB-lite"/>
    </source>
</evidence>
<sequence>MSEEAEALNIYADIAETEPQAFRDADIPGFVRPARLAAEALEQVKADLQQQQREKLEGGLTIVARAINTLRSDIKSSQLEIIVRTVKAALDEIKNDERLAAGLKSKPGKRPIEAMQRAGSRFNPADDGPGNKTGWDYQLKRLVGDYVANDTDIENLRAENGAATIAALQSERDNASSKAKATTDGAESLCRQLRALEEERSNYKAASVIAREDLEATKKEYENKTKEQRDLSRLEETKMPEDYRRDIADFVRKHVA</sequence>
<proteinExistence type="predicted"/>
<keyword evidence="3" id="KW-1185">Reference proteome</keyword>
<feature type="region of interest" description="Disordered" evidence="1">
    <location>
        <begin position="214"/>
        <end position="245"/>
    </location>
</feature>
<evidence type="ECO:0000313" key="2">
    <source>
        <dbReference type="EMBL" id="KZL72489.1"/>
    </source>
</evidence>
<evidence type="ECO:0000313" key="3">
    <source>
        <dbReference type="Proteomes" id="UP000076552"/>
    </source>
</evidence>
<accession>A0A166TU30</accession>